<proteinExistence type="predicted"/>
<dbReference type="Proteomes" id="UP000554965">
    <property type="component" value="Unassembled WGS sequence"/>
</dbReference>
<organism evidence="1 2">
    <name type="scientific">Mycobacterium simulans</name>
    <dbReference type="NCBI Taxonomy" id="627089"/>
    <lineage>
        <taxon>Bacteria</taxon>
        <taxon>Bacillati</taxon>
        <taxon>Actinomycetota</taxon>
        <taxon>Actinomycetes</taxon>
        <taxon>Mycobacteriales</taxon>
        <taxon>Mycobacteriaceae</taxon>
        <taxon>Mycobacterium</taxon>
    </lineage>
</organism>
<comment type="caution">
    <text evidence="1">The sequence shown here is derived from an EMBL/GenBank/DDBJ whole genome shotgun (WGS) entry which is preliminary data.</text>
</comment>
<evidence type="ECO:0000313" key="1">
    <source>
        <dbReference type="EMBL" id="SOJ57413.1"/>
    </source>
</evidence>
<dbReference type="EMBL" id="OCTY01000002">
    <property type="protein sequence ID" value="SOJ57413.1"/>
    <property type="molecule type" value="Genomic_DNA"/>
</dbReference>
<sequence>MSIFRVEFAQGFALGNEDVVLAVADRDGLRAFQSAVLTAKEEGEASFSIDRVKHQVVRQRNAADVELGPETVVWRLDDTKLAEIVDKNAPMLNSDRPGHQYIDYLNSPASTLVISVDEYV</sequence>
<reference evidence="1 2" key="1">
    <citation type="submission" date="2017-10" db="EMBL/GenBank/DDBJ databases">
        <authorList>
            <consortium name="Urmite Genomes"/>
        </authorList>
    </citation>
    <scope>NUCLEOTIDE SEQUENCE [LARGE SCALE GENOMIC DNA]</scope>
    <source>
        <strain evidence="1 2">FB-527</strain>
    </source>
</reference>
<dbReference type="AlphaFoldDB" id="A0A7Z7NC41"/>
<keyword evidence="2" id="KW-1185">Reference proteome</keyword>
<evidence type="ECO:0000313" key="2">
    <source>
        <dbReference type="Proteomes" id="UP000554965"/>
    </source>
</evidence>
<protein>
    <submittedName>
        <fullName evidence="1">Uncharacterized protein</fullName>
    </submittedName>
</protein>
<name>A0A7Z7NC41_9MYCO</name>
<gene>
    <name evidence="1" type="ORF">MSIMFB_04892</name>
</gene>
<accession>A0A7Z7NC41</accession>